<feature type="region of interest" description="Disordered" evidence="2">
    <location>
        <begin position="47"/>
        <end position="82"/>
    </location>
</feature>
<dbReference type="GO" id="GO:0015031">
    <property type="term" value="P:protein transport"/>
    <property type="evidence" value="ECO:0007669"/>
    <property type="project" value="TreeGrafter"/>
</dbReference>
<dbReference type="AlphaFoldDB" id="A0A9P7RIM9"/>
<feature type="coiled-coil region" evidence="1">
    <location>
        <begin position="203"/>
        <end position="230"/>
    </location>
</feature>
<feature type="compositionally biased region" description="Basic and acidic residues" evidence="2">
    <location>
        <begin position="145"/>
        <end position="159"/>
    </location>
</feature>
<evidence type="ECO:0000256" key="1">
    <source>
        <dbReference type="SAM" id="Coils"/>
    </source>
</evidence>
<evidence type="ECO:0000256" key="2">
    <source>
        <dbReference type="SAM" id="MobiDB-lite"/>
    </source>
</evidence>
<feature type="compositionally biased region" description="Polar residues" evidence="2">
    <location>
        <begin position="47"/>
        <end position="69"/>
    </location>
</feature>
<keyword evidence="4" id="KW-1185">Reference proteome</keyword>
<proteinExistence type="predicted"/>
<dbReference type="Pfam" id="PF07543">
    <property type="entry name" value="PGA2"/>
    <property type="match status" value="1"/>
</dbReference>
<organism evidence="3 4">
    <name type="scientific">Colletotrichum scovillei</name>
    <dbReference type="NCBI Taxonomy" id="1209932"/>
    <lineage>
        <taxon>Eukaryota</taxon>
        <taxon>Fungi</taxon>
        <taxon>Dikarya</taxon>
        <taxon>Ascomycota</taxon>
        <taxon>Pezizomycotina</taxon>
        <taxon>Sordariomycetes</taxon>
        <taxon>Hypocreomycetidae</taxon>
        <taxon>Glomerellales</taxon>
        <taxon>Glomerellaceae</taxon>
        <taxon>Colletotrichum</taxon>
        <taxon>Colletotrichum acutatum species complex</taxon>
    </lineage>
</organism>
<gene>
    <name evidence="3" type="ORF">JMJ77_005000</name>
</gene>
<dbReference type="EMBL" id="JAESDN010000001">
    <property type="protein sequence ID" value="KAG7057617.1"/>
    <property type="molecule type" value="Genomic_DNA"/>
</dbReference>
<evidence type="ECO:0000313" key="3">
    <source>
        <dbReference type="EMBL" id="KAG7057617.1"/>
    </source>
</evidence>
<comment type="caution">
    <text evidence="3">The sequence shown here is derived from an EMBL/GenBank/DDBJ whole genome shotgun (WGS) entry which is preliminary data.</text>
</comment>
<accession>A0A9P7RIM9</accession>
<protein>
    <submittedName>
        <fullName evidence="3">Trafficking PGA2</fullName>
    </submittedName>
</protein>
<name>A0A9P7RIM9_9PEZI</name>
<feature type="compositionally biased region" description="Low complexity" evidence="2">
    <location>
        <begin position="182"/>
        <end position="192"/>
    </location>
</feature>
<dbReference type="InterPro" id="IPR011431">
    <property type="entry name" value="Trafficking_Pga2"/>
</dbReference>
<evidence type="ECO:0000313" key="4">
    <source>
        <dbReference type="Proteomes" id="UP000699042"/>
    </source>
</evidence>
<sequence>MALAGSFRWGLRNFDRAGRPVQRRDIFSRPRPSSSLIPSAVVASNASSEPNYPASSVNHPTFDHQTSALAQPPTKRHTYGNHPTTAKMSAVINLLNTIWTRFSTNLRGTLEGMSAEKWIRLVIIVGAYCLLRPYLMKLAGSSQMKQHETKPEDEFDGPKAKVQPNTLRGQVDIPEDSDDEGTSQATGATTSTDWGKKARKRQRDVLKKMIDAEEKRLAELQEDDEDKDIEEFLVKE</sequence>
<dbReference type="Proteomes" id="UP000699042">
    <property type="component" value="Unassembled WGS sequence"/>
</dbReference>
<keyword evidence="1" id="KW-0175">Coiled coil</keyword>
<dbReference type="PANTHER" id="PTHR28199">
    <property type="entry name" value="PROCESSING OF GAS1 AND ALP PROTEIN 2"/>
    <property type="match status" value="1"/>
</dbReference>
<dbReference type="PANTHER" id="PTHR28199:SF1">
    <property type="entry name" value="PROCESSING OF GAS1 AND ALP PROTEIN 2"/>
    <property type="match status" value="1"/>
</dbReference>
<feature type="region of interest" description="Disordered" evidence="2">
    <location>
        <begin position="145"/>
        <end position="200"/>
    </location>
</feature>
<reference evidence="3" key="1">
    <citation type="submission" date="2021-05" db="EMBL/GenBank/DDBJ databases">
        <title>Comparative genomics of three Colletotrichum scovillei strains and genetic complementation revealed genes involved fungal growth and virulence on chili pepper.</title>
        <authorList>
            <person name="Hsieh D.-K."/>
            <person name="Chuang S.-C."/>
            <person name="Chen C.-Y."/>
            <person name="Chao Y.-T."/>
            <person name="Lu M.-Y.J."/>
            <person name="Lee M.-H."/>
            <person name="Shih M.-C."/>
        </authorList>
    </citation>
    <scope>NUCLEOTIDE SEQUENCE</scope>
    <source>
        <strain evidence="3">Coll-153</strain>
    </source>
</reference>